<feature type="compositionally biased region" description="Basic and acidic residues" evidence="1">
    <location>
        <begin position="21"/>
        <end position="32"/>
    </location>
</feature>
<feature type="region of interest" description="Disordered" evidence="1">
    <location>
        <begin position="1"/>
        <end position="38"/>
    </location>
</feature>
<dbReference type="EMBL" id="CAJZBQ010000055">
    <property type="protein sequence ID" value="CAG9332783.1"/>
    <property type="molecule type" value="Genomic_DNA"/>
</dbReference>
<protein>
    <submittedName>
        <fullName evidence="2">Uncharacterized protein</fullName>
    </submittedName>
</protein>
<sequence>MVSGKSTKGGHNSSYSSESLEPPKSDEVESERSTSLIRHSKTKYKTKKIKDFYVRNEDGKSLNIRPRFDSECITDTIEAKIKEIKKIPMDYYEVVLYDLCRKYNTQLSGFKVSPVSISTIHHVYRLKSIEQTLSCEQKSNLKFDLDSLLNSRLGVYQEYLLFAETLKFISAVAIKWGVINIDNYAYRITGRGLNIKLLDLHEINSDFFTMETLWLSMMTDREPLRTVVDDEVSQYASLLANIACQLVNDFLSLNQNCDFERVESIASLAAAKTPEITQYTGIEANPNAESIDYQTLRFKSNIFCFCIKKPQIQIIKSIKNLLIDFETVYRQFEKNLMANILIAFHLDNQ</sequence>
<gene>
    <name evidence="2" type="ORF">BSTOLATCC_MIC57072</name>
</gene>
<proteinExistence type="predicted"/>
<dbReference type="Proteomes" id="UP001162131">
    <property type="component" value="Unassembled WGS sequence"/>
</dbReference>
<evidence type="ECO:0000313" key="3">
    <source>
        <dbReference type="Proteomes" id="UP001162131"/>
    </source>
</evidence>
<dbReference type="AlphaFoldDB" id="A0AAU9K4G6"/>
<organism evidence="2 3">
    <name type="scientific">Blepharisma stoltei</name>
    <dbReference type="NCBI Taxonomy" id="1481888"/>
    <lineage>
        <taxon>Eukaryota</taxon>
        <taxon>Sar</taxon>
        <taxon>Alveolata</taxon>
        <taxon>Ciliophora</taxon>
        <taxon>Postciliodesmatophora</taxon>
        <taxon>Heterotrichea</taxon>
        <taxon>Heterotrichida</taxon>
        <taxon>Blepharismidae</taxon>
        <taxon>Blepharisma</taxon>
    </lineage>
</organism>
<name>A0AAU9K4G6_9CILI</name>
<evidence type="ECO:0000256" key="1">
    <source>
        <dbReference type="SAM" id="MobiDB-lite"/>
    </source>
</evidence>
<reference evidence="2" key="1">
    <citation type="submission" date="2021-09" db="EMBL/GenBank/DDBJ databases">
        <authorList>
            <consortium name="AG Swart"/>
            <person name="Singh M."/>
            <person name="Singh A."/>
            <person name="Seah K."/>
            <person name="Emmerich C."/>
        </authorList>
    </citation>
    <scope>NUCLEOTIDE SEQUENCE</scope>
    <source>
        <strain evidence="2">ATCC30299</strain>
    </source>
</reference>
<feature type="compositionally biased region" description="Polar residues" evidence="1">
    <location>
        <begin position="1"/>
        <end position="19"/>
    </location>
</feature>
<evidence type="ECO:0000313" key="2">
    <source>
        <dbReference type="EMBL" id="CAG9332783.1"/>
    </source>
</evidence>
<comment type="caution">
    <text evidence="2">The sequence shown here is derived from an EMBL/GenBank/DDBJ whole genome shotgun (WGS) entry which is preliminary data.</text>
</comment>
<keyword evidence="3" id="KW-1185">Reference proteome</keyword>
<accession>A0AAU9K4G6</accession>